<keyword evidence="5" id="KW-1185">Reference proteome</keyword>
<dbReference type="PANTHER" id="PTHR34295:SF1">
    <property type="entry name" value="BIOTIN TRANSPORTER BIOY"/>
    <property type="match status" value="1"/>
</dbReference>
<feature type="region of interest" description="Disordered" evidence="2">
    <location>
        <begin position="36"/>
        <end position="69"/>
    </location>
</feature>
<feature type="transmembrane region" description="Helical" evidence="3">
    <location>
        <begin position="100"/>
        <end position="118"/>
    </location>
</feature>
<keyword evidence="3" id="KW-0812">Transmembrane</keyword>
<comment type="caution">
    <text evidence="4">The sequence shown here is derived from an EMBL/GenBank/DDBJ whole genome shotgun (WGS) entry which is preliminary data.</text>
</comment>
<evidence type="ECO:0008006" key="6">
    <source>
        <dbReference type="Google" id="ProtNLM"/>
    </source>
</evidence>
<gene>
    <name evidence="4" type="ORF">GCM10023258_22020</name>
</gene>
<comment type="similarity">
    <text evidence="1">Belongs to the BioY family.</text>
</comment>
<evidence type="ECO:0000256" key="1">
    <source>
        <dbReference type="ARBA" id="ARBA00010692"/>
    </source>
</evidence>
<evidence type="ECO:0000313" key="4">
    <source>
        <dbReference type="EMBL" id="GAA5027338.1"/>
    </source>
</evidence>
<feature type="transmembrane region" description="Helical" evidence="3">
    <location>
        <begin position="76"/>
        <end position="94"/>
    </location>
</feature>
<feature type="transmembrane region" description="Helical" evidence="3">
    <location>
        <begin position="184"/>
        <end position="212"/>
    </location>
</feature>
<dbReference type="Gene3D" id="1.10.1760.20">
    <property type="match status" value="1"/>
</dbReference>
<dbReference type="EMBL" id="BAABIW010000014">
    <property type="protein sequence ID" value="GAA5027338.1"/>
    <property type="molecule type" value="Genomic_DNA"/>
</dbReference>
<feature type="transmembrane region" description="Helical" evidence="3">
    <location>
        <begin position="232"/>
        <end position="249"/>
    </location>
</feature>
<dbReference type="Pfam" id="PF02632">
    <property type="entry name" value="BioY"/>
    <property type="match status" value="1"/>
</dbReference>
<organism evidence="4 5">
    <name type="scientific">Terrabacter aeriphilus</name>
    <dbReference type="NCBI Taxonomy" id="515662"/>
    <lineage>
        <taxon>Bacteria</taxon>
        <taxon>Bacillati</taxon>
        <taxon>Actinomycetota</taxon>
        <taxon>Actinomycetes</taxon>
        <taxon>Micrococcales</taxon>
        <taxon>Intrasporangiaceae</taxon>
        <taxon>Terrabacter</taxon>
    </lineage>
</organism>
<evidence type="ECO:0000313" key="5">
    <source>
        <dbReference type="Proteomes" id="UP001500427"/>
    </source>
</evidence>
<proteinExistence type="inferred from homology"/>
<evidence type="ECO:0000256" key="2">
    <source>
        <dbReference type="SAM" id="MobiDB-lite"/>
    </source>
</evidence>
<sequence length="261" mass="26073">MGSKHSCTLVTGAGARAEQAGARPVVRAAGHATPGRVLPVTDNTHVRPEPTGTATAAARPGPGGARRSRGVDPRSVALVAVFTALLVAAAVVPGIPVGGFGVPITLQTLAVLLTGLVLGPGRGGVAVLVYLLLGLVGLPVFSAGQSGLQVLSGPTAGYLVSFVVAAVAVGLAARTVVRRVRRALWVPLLVVAAVVTSVVVVHALGVAGLMVNLKLPLSAAIGADLPFLPGDLLKAVVAVVAAVAVHRAFPDVLVRPARRRA</sequence>
<protein>
    <recommendedName>
        <fullName evidence="6">Biotin transport system substrate-specific component</fullName>
    </recommendedName>
</protein>
<dbReference type="PANTHER" id="PTHR34295">
    <property type="entry name" value="BIOTIN TRANSPORTER BIOY"/>
    <property type="match status" value="1"/>
</dbReference>
<accession>A0ABP9JE98</accession>
<dbReference type="InterPro" id="IPR003784">
    <property type="entry name" value="BioY"/>
</dbReference>
<feature type="compositionally biased region" description="Low complexity" evidence="2">
    <location>
        <begin position="49"/>
        <end position="60"/>
    </location>
</feature>
<feature type="transmembrane region" description="Helical" evidence="3">
    <location>
        <begin position="156"/>
        <end position="177"/>
    </location>
</feature>
<keyword evidence="3" id="KW-0472">Membrane</keyword>
<feature type="transmembrane region" description="Helical" evidence="3">
    <location>
        <begin position="125"/>
        <end position="144"/>
    </location>
</feature>
<keyword evidence="3" id="KW-1133">Transmembrane helix</keyword>
<evidence type="ECO:0000256" key="3">
    <source>
        <dbReference type="SAM" id="Phobius"/>
    </source>
</evidence>
<reference evidence="5" key="1">
    <citation type="journal article" date="2019" name="Int. J. Syst. Evol. Microbiol.">
        <title>The Global Catalogue of Microorganisms (GCM) 10K type strain sequencing project: providing services to taxonomists for standard genome sequencing and annotation.</title>
        <authorList>
            <consortium name="The Broad Institute Genomics Platform"/>
            <consortium name="The Broad Institute Genome Sequencing Center for Infectious Disease"/>
            <person name="Wu L."/>
            <person name="Ma J."/>
        </authorList>
    </citation>
    <scope>NUCLEOTIDE SEQUENCE [LARGE SCALE GENOMIC DNA]</scope>
    <source>
        <strain evidence="5">JCM 17687</strain>
    </source>
</reference>
<dbReference type="Proteomes" id="UP001500427">
    <property type="component" value="Unassembled WGS sequence"/>
</dbReference>
<name>A0ABP9JE98_9MICO</name>